<dbReference type="AlphaFoldDB" id="A0AAE1SWM6"/>
<accession>A0AAE1SWM6</accession>
<gene>
    <name evidence="1" type="ORF">RND71_003427</name>
</gene>
<keyword evidence="2" id="KW-1185">Reference proteome</keyword>
<evidence type="ECO:0000313" key="2">
    <source>
        <dbReference type="Proteomes" id="UP001291623"/>
    </source>
</evidence>
<reference evidence="1" key="1">
    <citation type="submission" date="2023-12" db="EMBL/GenBank/DDBJ databases">
        <title>Genome assembly of Anisodus tanguticus.</title>
        <authorList>
            <person name="Wang Y.-J."/>
        </authorList>
    </citation>
    <scope>NUCLEOTIDE SEQUENCE</scope>
    <source>
        <strain evidence="1">KB-2021</strain>
        <tissue evidence="1">Leaf</tissue>
    </source>
</reference>
<evidence type="ECO:0000313" key="1">
    <source>
        <dbReference type="EMBL" id="KAK4377131.1"/>
    </source>
</evidence>
<organism evidence="1 2">
    <name type="scientific">Anisodus tanguticus</name>
    <dbReference type="NCBI Taxonomy" id="243964"/>
    <lineage>
        <taxon>Eukaryota</taxon>
        <taxon>Viridiplantae</taxon>
        <taxon>Streptophyta</taxon>
        <taxon>Embryophyta</taxon>
        <taxon>Tracheophyta</taxon>
        <taxon>Spermatophyta</taxon>
        <taxon>Magnoliopsida</taxon>
        <taxon>eudicotyledons</taxon>
        <taxon>Gunneridae</taxon>
        <taxon>Pentapetalae</taxon>
        <taxon>asterids</taxon>
        <taxon>lamiids</taxon>
        <taxon>Solanales</taxon>
        <taxon>Solanaceae</taxon>
        <taxon>Solanoideae</taxon>
        <taxon>Hyoscyameae</taxon>
        <taxon>Anisodus</taxon>
    </lineage>
</organism>
<comment type="caution">
    <text evidence="1">The sequence shown here is derived from an EMBL/GenBank/DDBJ whole genome shotgun (WGS) entry which is preliminary data.</text>
</comment>
<protein>
    <submittedName>
        <fullName evidence="1">Uncharacterized protein</fullName>
    </submittedName>
</protein>
<dbReference type="Proteomes" id="UP001291623">
    <property type="component" value="Unassembled WGS sequence"/>
</dbReference>
<name>A0AAE1SWM6_9SOLA</name>
<sequence length="63" mass="7621">MDRLIKEFADHSPLSKNMSDSEALVRNRSFTEMKIFWERWVKASKEDECWVDPFQNQETDPRD</sequence>
<dbReference type="EMBL" id="JAVYJV010000002">
    <property type="protein sequence ID" value="KAK4377131.1"/>
    <property type="molecule type" value="Genomic_DNA"/>
</dbReference>
<proteinExistence type="predicted"/>